<name>A0A0A9BR73_ARUDO</name>
<reference evidence="1" key="1">
    <citation type="submission" date="2014-09" db="EMBL/GenBank/DDBJ databases">
        <authorList>
            <person name="Magalhaes I.L.F."/>
            <person name="Oliveira U."/>
            <person name="Santos F.R."/>
            <person name="Vidigal T.H.D.A."/>
            <person name="Brescovit A.D."/>
            <person name="Santos A.J."/>
        </authorList>
    </citation>
    <scope>NUCLEOTIDE SEQUENCE</scope>
    <source>
        <tissue evidence="1">Shoot tissue taken approximately 20 cm above the soil surface</tissue>
    </source>
</reference>
<protein>
    <submittedName>
        <fullName evidence="1">Uncharacterized protein</fullName>
    </submittedName>
</protein>
<proteinExistence type="predicted"/>
<dbReference type="EMBL" id="GBRH01236058">
    <property type="protein sequence ID" value="JAD61837.1"/>
    <property type="molecule type" value="Transcribed_RNA"/>
</dbReference>
<sequence length="12" mass="1371">MGSTSQPFCIYH</sequence>
<accession>A0A0A9BR73</accession>
<reference evidence="1" key="2">
    <citation type="journal article" date="2015" name="Data Brief">
        <title>Shoot transcriptome of the giant reed, Arundo donax.</title>
        <authorList>
            <person name="Barrero R.A."/>
            <person name="Guerrero F.D."/>
            <person name="Moolhuijzen P."/>
            <person name="Goolsby J.A."/>
            <person name="Tidwell J."/>
            <person name="Bellgard S.E."/>
            <person name="Bellgard M.I."/>
        </authorList>
    </citation>
    <scope>NUCLEOTIDE SEQUENCE</scope>
    <source>
        <tissue evidence="1">Shoot tissue taken approximately 20 cm above the soil surface</tissue>
    </source>
</reference>
<evidence type="ECO:0000313" key="1">
    <source>
        <dbReference type="EMBL" id="JAD61837.1"/>
    </source>
</evidence>
<organism evidence="1">
    <name type="scientific">Arundo donax</name>
    <name type="common">Giant reed</name>
    <name type="synonym">Donax arundinaceus</name>
    <dbReference type="NCBI Taxonomy" id="35708"/>
    <lineage>
        <taxon>Eukaryota</taxon>
        <taxon>Viridiplantae</taxon>
        <taxon>Streptophyta</taxon>
        <taxon>Embryophyta</taxon>
        <taxon>Tracheophyta</taxon>
        <taxon>Spermatophyta</taxon>
        <taxon>Magnoliopsida</taxon>
        <taxon>Liliopsida</taxon>
        <taxon>Poales</taxon>
        <taxon>Poaceae</taxon>
        <taxon>PACMAD clade</taxon>
        <taxon>Arundinoideae</taxon>
        <taxon>Arundineae</taxon>
        <taxon>Arundo</taxon>
    </lineage>
</organism>